<evidence type="ECO:0000256" key="1">
    <source>
        <dbReference type="ARBA" id="ARBA00004370"/>
    </source>
</evidence>
<keyword evidence="2 5" id="KW-0812">Transmembrane</keyword>
<gene>
    <name evidence="6" type="ORF">EV216_10143</name>
</gene>
<evidence type="ECO:0000313" key="6">
    <source>
        <dbReference type="EMBL" id="TCM88033.1"/>
    </source>
</evidence>
<dbReference type="AlphaFoldDB" id="A0A4R1Z413"/>
<keyword evidence="4 5" id="KW-0472">Membrane</keyword>
<dbReference type="RefSeq" id="WP_132693050.1">
    <property type="nucleotide sequence ID" value="NZ_SLVM01000001.1"/>
</dbReference>
<feature type="transmembrane region" description="Helical" evidence="5">
    <location>
        <begin position="113"/>
        <end position="130"/>
    </location>
</feature>
<feature type="transmembrane region" description="Helical" evidence="5">
    <location>
        <begin position="64"/>
        <end position="93"/>
    </location>
</feature>
<evidence type="ECO:0000256" key="4">
    <source>
        <dbReference type="ARBA" id="ARBA00023136"/>
    </source>
</evidence>
<dbReference type="InterPro" id="IPR023352">
    <property type="entry name" value="MAPEG-like_dom_sf"/>
</dbReference>
<dbReference type="PANTHER" id="PTHR35371">
    <property type="entry name" value="INNER MEMBRANE PROTEIN"/>
    <property type="match status" value="1"/>
</dbReference>
<proteinExistence type="predicted"/>
<dbReference type="OrthoDB" id="7743618at2"/>
<comment type="subcellular location">
    <subcellularLocation>
        <location evidence="1">Membrane</location>
    </subcellularLocation>
</comment>
<keyword evidence="7" id="KW-1185">Reference proteome</keyword>
<evidence type="ECO:0000256" key="2">
    <source>
        <dbReference type="ARBA" id="ARBA00022692"/>
    </source>
</evidence>
<evidence type="ECO:0000256" key="5">
    <source>
        <dbReference type="SAM" id="Phobius"/>
    </source>
</evidence>
<comment type="caution">
    <text evidence="6">The sequence shown here is derived from an EMBL/GenBank/DDBJ whole genome shotgun (WGS) entry which is preliminary data.</text>
</comment>
<dbReference type="SUPFAM" id="SSF161084">
    <property type="entry name" value="MAPEG domain-like"/>
    <property type="match status" value="1"/>
</dbReference>
<sequence length="131" mass="14112">MTPELTALALAILLQAVQLVLLAIPANMELGANYTAGPRDTPPERPLSPRTARLQRALNNHFEALILFTAATALVTLSGQSSLFTAICAFTYLGARLLYVPAYIRGWVPGRSILWAVGFFATLLMTLAALL</sequence>
<dbReference type="GO" id="GO:0016020">
    <property type="term" value="C:membrane"/>
    <property type="evidence" value="ECO:0007669"/>
    <property type="project" value="UniProtKB-SubCell"/>
</dbReference>
<dbReference type="Gene3D" id="1.20.120.550">
    <property type="entry name" value="Membrane associated eicosanoid/glutathione metabolism-like domain"/>
    <property type="match status" value="1"/>
</dbReference>
<reference evidence="6 7" key="1">
    <citation type="submission" date="2019-03" db="EMBL/GenBank/DDBJ databases">
        <title>Genomic Encyclopedia of Type Strains, Phase IV (KMG-IV): sequencing the most valuable type-strain genomes for metagenomic binning, comparative biology and taxonomic classification.</title>
        <authorList>
            <person name="Goeker M."/>
        </authorList>
    </citation>
    <scope>NUCLEOTIDE SEQUENCE [LARGE SCALE GENOMIC DNA]</scope>
    <source>
        <strain evidence="6 7">DSM 21153</strain>
    </source>
</reference>
<dbReference type="InterPro" id="IPR001129">
    <property type="entry name" value="Membr-assoc_MAPEG"/>
</dbReference>
<organism evidence="6 7">
    <name type="scientific">Rhodovulum steppense</name>
    <dbReference type="NCBI Taxonomy" id="540251"/>
    <lineage>
        <taxon>Bacteria</taxon>
        <taxon>Pseudomonadati</taxon>
        <taxon>Pseudomonadota</taxon>
        <taxon>Alphaproteobacteria</taxon>
        <taxon>Rhodobacterales</taxon>
        <taxon>Paracoccaceae</taxon>
        <taxon>Rhodovulum</taxon>
    </lineage>
</organism>
<keyword evidence="3 5" id="KW-1133">Transmembrane helix</keyword>
<name>A0A4R1Z413_9RHOB</name>
<protein>
    <submittedName>
        <fullName evidence="6">Putative MAPEG superfamily protein</fullName>
    </submittedName>
</protein>
<dbReference type="Pfam" id="PF01124">
    <property type="entry name" value="MAPEG"/>
    <property type="match status" value="1"/>
</dbReference>
<accession>A0A4R1Z413</accession>
<evidence type="ECO:0000313" key="7">
    <source>
        <dbReference type="Proteomes" id="UP000295277"/>
    </source>
</evidence>
<dbReference type="EMBL" id="SLVM01000001">
    <property type="protein sequence ID" value="TCM88033.1"/>
    <property type="molecule type" value="Genomic_DNA"/>
</dbReference>
<evidence type="ECO:0000256" key="3">
    <source>
        <dbReference type="ARBA" id="ARBA00022989"/>
    </source>
</evidence>
<dbReference type="Proteomes" id="UP000295277">
    <property type="component" value="Unassembled WGS sequence"/>
</dbReference>
<dbReference type="PANTHER" id="PTHR35371:SF1">
    <property type="entry name" value="BLR7753 PROTEIN"/>
    <property type="match status" value="1"/>
</dbReference>